<protein>
    <submittedName>
        <fullName evidence="1">Uncharacterized protein</fullName>
    </submittedName>
</protein>
<reference evidence="1" key="3">
    <citation type="submission" date="2022-06" db="UniProtKB">
        <authorList>
            <consortium name="EnsemblPlants"/>
        </authorList>
    </citation>
    <scope>IDENTIFICATION</scope>
</reference>
<keyword evidence="2" id="KW-1185">Reference proteome</keyword>
<reference evidence="2" key="1">
    <citation type="journal article" date="2013" name="Nature">
        <title>Draft genome of the wheat A-genome progenitor Triticum urartu.</title>
        <authorList>
            <person name="Ling H.Q."/>
            <person name="Zhao S."/>
            <person name="Liu D."/>
            <person name="Wang J."/>
            <person name="Sun H."/>
            <person name="Zhang C."/>
            <person name="Fan H."/>
            <person name="Li D."/>
            <person name="Dong L."/>
            <person name="Tao Y."/>
            <person name="Gao C."/>
            <person name="Wu H."/>
            <person name="Li Y."/>
            <person name="Cui Y."/>
            <person name="Guo X."/>
            <person name="Zheng S."/>
            <person name="Wang B."/>
            <person name="Yu K."/>
            <person name="Liang Q."/>
            <person name="Yang W."/>
            <person name="Lou X."/>
            <person name="Chen J."/>
            <person name="Feng M."/>
            <person name="Jian J."/>
            <person name="Zhang X."/>
            <person name="Luo G."/>
            <person name="Jiang Y."/>
            <person name="Liu J."/>
            <person name="Wang Z."/>
            <person name="Sha Y."/>
            <person name="Zhang B."/>
            <person name="Wu H."/>
            <person name="Tang D."/>
            <person name="Shen Q."/>
            <person name="Xue P."/>
            <person name="Zou S."/>
            <person name="Wang X."/>
            <person name="Liu X."/>
            <person name="Wang F."/>
            <person name="Yang Y."/>
            <person name="An X."/>
            <person name="Dong Z."/>
            <person name="Zhang K."/>
            <person name="Zhang X."/>
            <person name="Luo M.C."/>
            <person name="Dvorak J."/>
            <person name="Tong Y."/>
            <person name="Wang J."/>
            <person name="Yang H."/>
            <person name="Li Z."/>
            <person name="Wang D."/>
            <person name="Zhang A."/>
            <person name="Wang J."/>
        </authorList>
    </citation>
    <scope>NUCLEOTIDE SEQUENCE</scope>
    <source>
        <strain evidence="2">cv. G1812</strain>
    </source>
</reference>
<organism evidence="1 2">
    <name type="scientific">Triticum urartu</name>
    <name type="common">Red wild einkorn</name>
    <name type="synonym">Crithodium urartu</name>
    <dbReference type="NCBI Taxonomy" id="4572"/>
    <lineage>
        <taxon>Eukaryota</taxon>
        <taxon>Viridiplantae</taxon>
        <taxon>Streptophyta</taxon>
        <taxon>Embryophyta</taxon>
        <taxon>Tracheophyta</taxon>
        <taxon>Spermatophyta</taxon>
        <taxon>Magnoliopsida</taxon>
        <taxon>Liliopsida</taxon>
        <taxon>Poales</taxon>
        <taxon>Poaceae</taxon>
        <taxon>BOP clade</taxon>
        <taxon>Pooideae</taxon>
        <taxon>Triticodae</taxon>
        <taxon>Triticeae</taxon>
        <taxon>Triticinae</taxon>
        <taxon>Triticum</taxon>
    </lineage>
</organism>
<evidence type="ECO:0000313" key="2">
    <source>
        <dbReference type="Proteomes" id="UP000015106"/>
    </source>
</evidence>
<proteinExistence type="predicted"/>
<dbReference type="Proteomes" id="UP000015106">
    <property type="component" value="Chromosome 3"/>
</dbReference>
<reference evidence="1" key="2">
    <citation type="submission" date="2018-03" db="EMBL/GenBank/DDBJ databases">
        <title>The Triticum urartu genome reveals the dynamic nature of wheat genome evolution.</title>
        <authorList>
            <person name="Ling H."/>
            <person name="Ma B."/>
            <person name="Shi X."/>
            <person name="Liu H."/>
            <person name="Dong L."/>
            <person name="Sun H."/>
            <person name="Cao Y."/>
            <person name="Gao Q."/>
            <person name="Zheng S."/>
            <person name="Li Y."/>
            <person name="Yu Y."/>
            <person name="Du H."/>
            <person name="Qi M."/>
            <person name="Li Y."/>
            <person name="Yu H."/>
            <person name="Cui Y."/>
            <person name="Wang N."/>
            <person name="Chen C."/>
            <person name="Wu H."/>
            <person name="Zhao Y."/>
            <person name="Zhang J."/>
            <person name="Li Y."/>
            <person name="Zhou W."/>
            <person name="Zhang B."/>
            <person name="Hu W."/>
            <person name="Eijk M."/>
            <person name="Tang J."/>
            <person name="Witsenboer H."/>
            <person name="Zhao S."/>
            <person name="Li Z."/>
            <person name="Zhang A."/>
            <person name="Wang D."/>
            <person name="Liang C."/>
        </authorList>
    </citation>
    <scope>NUCLEOTIDE SEQUENCE [LARGE SCALE GENOMIC DNA]</scope>
    <source>
        <strain evidence="1">cv. G1812</strain>
    </source>
</reference>
<evidence type="ECO:0000313" key="1">
    <source>
        <dbReference type="EnsemblPlants" id="TuG1812G0300002965.01.T01"/>
    </source>
</evidence>
<name>A0A8R7PUI3_TRIUA</name>
<dbReference type="AlphaFoldDB" id="A0A8R7PUI3"/>
<dbReference type="EnsemblPlants" id="TuG1812G0300002965.01.T01">
    <property type="protein sequence ID" value="TuG1812G0300002965.01.T01"/>
    <property type="gene ID" value="TuG1812G0300002965.01"/>
</dbReference>
<accession>A0A8R7PUI3</accession>
<sequence length="103" mass="10942">MAARRSTPNQQLLQAVALVFLDLHRLLPVPFVRTAAVTPRPASLCSSRAQAPSLLPLASSEPRPHHCLYSCPSARRAVSCLLIHAPPAASPPTAQATAAAMDW</sequence>
<dbReference type="Gramene" id="TuG1812G0300002965.01.T01">
    <property type="protein sequence ID" value="TuG1812G0300002965.01.T01"/>
    <property type="gene ID" value="TuG1812G0300002965.01"/>
</dbReference>